<feature type="transmembrane region" description="Helical" evidence="1">
    <location>
        <begin position="126"/>
        <end position="146"/>
    </location>
</feature>
<dbReference type="STRING" id="1631356.VV01_04465"/>
<feature type="chain" id="PRO_5039682778" description="Phosphatidic acid phosphatase type 2/haloperoxidase domain-containing protein" evidence="2">
    <location>
        <begin position="17"/>
        <end position="219"/>
    </location>
</feature>
<feature type="transmembrane region" description="Helical" evidence="1">
    <location>
        <begin position="188"/>
        <end position="208"/>
    </location>
</feature>
<dbReference type="InterPro" id="IPR036938">
    <property type="entry name" value="PAP2/HPO_sf"/>
</dbReference>
<feature type="domain" description="Phosphatidic acid phosphatase type 2/haloperoxidase" evidence="3">
    <location>
        <begin position="85"/>
        <end position="199"/>
    </location>
</feature>
<proteinExistence type="predicted"/>
<accession>A0A0L6CN98</accession>
<comment type="caution">
    <text evidence="4">The sequence shown here is derived from an EMBL/GenBank/DDBJ whole genome shotgun (WGS) entry which is preliminary data.</text>
</comment>
<evidence type="ECO:0000259" key="3">
    <source>
        <dbReference type="SMART" id="SM00014"/>
    </source>
</evidence>
<dbReference type="CDD" id="cd03392">
    <property type="entry name" value="PAP2_like_2"/>
    <property type="match status" value="1"/>
</dbReference>
<feature type="transmembrane region" description="Helical" evidence="1">
    <location>
        <begin position="153"/>
        <end position="176"/>
    </location>
</feature>
<sequence length="219" mass="23347">MLAFGAALALGLTASAAEVYDAVEEGDGIAGLDQPVLDTAIDLRTPGRADAVTWFTDLGGETWFPVVAVVVLGAIAIRWRTWSAVLLPAVGFSVALAMTWVGKVIVGRARPPYSEAVPPYETSASFPSGHSLLATVLAALVGYLLLQRVRRGWLRGVVVGLCTLWAVAMGLSRVYLGHHWFTDVCAGWALGLAWTAALITAHQTWLLVRRSQDEPGEVP</sequence>
<protein>
    <recommendedName>
        <fullName evidence="3">Phosphatidic acid phosphatase type 2/haloperoxidase domain-containing protein</fullName>
    </recommendedName>
</protein>
<keyword evidence="5" id="KW-1185">Reference proteome</keyword>
<evidence type="ECO:0000256" key="1">
    <source>
        <dbReference type="SAM" id="Phobius"/>
    </source>
</evidence>
<dbReference type="Gene3D" id="1.20.144.10">
    <property type="entry name" value="Phosphatidic acid phosphatase type 2/haloperoxidase"/>
    <property type="match status" value="2"/>
</dbReference>
<organism evidence="4 5">
    <name type="scientific">Luteipulveratus halotolerans</name>
    <dbReference type="NCBI Taxonomy" id="1631356"/>
    <lineage>
        <taxon>Bacteria</taxon>
        <taxon>Bacillati</taxon>
        <taxon>Actinomycetota</taxon>
        <taxon>Actinomycetes</taxon>
        <taxon>Micrococcales</taxon>
        <taxon>Dermacoccaceae</taxon>
        <taxon>Luteipulveratus</taxon>
    </lineage>
</organism>
<gene>
    <name evidence="4" type="ORF">VV01_04465</name>
</gene>
<keyword evidence="1" id="KW-1133">Transmembrane helix</keyword>
<feature type="transmembrane region" description="Helical" evidence="1">
    <location>
        <begin position="86"/>
        <end position="106"/>
    </location>
</feature>
<feature type="transmembrane region" description="Helical" evidence="1">
    <location>
        <begin position="62"/>
        <end position="79"/>
    </location>
</feature>
<dbReference type="Proteomes" id="UP000037397">
    <property type="component" value="Unassembled WGS sequence"/>
</dbReference>
<keyword evidence="1" id="KW-0472">Membrane</keyword>
<evidence type="ECO:0000313" key="4">
    <source>
        <dbReference type="EMBL" id="KNX39192.1"/>
    </source>
</evidence>
<reference evidence="5" key="1">
    <citation type="submission" date="2015-03" db="EMBL/GenBank/DDBJ databases">
        <title>Luteipulveratus halotolerans sp. nov., a novel actinobacterium (Dermacoccaceae) from Sarawak, Malaysia.</title>
        <authorList>
            <person name="Juboi H."/>
            <person name="Basik A."/>
            <person name="Shamsul S.S."/>
            <person name="Arnold P."/>
            <person name="Schmitt E.K."/>
            <person name="Sanglier J.-J."/>
            <person name="Yeo T."/>
        </authorList>
    </citation>
    <scope>NUCLEOTIDE SEQUENCE [LARGE SCALE GENOMIC DNA]</scope>
    <source>
        <strain evidence="5">C296001</strain>
    </source>
</reference>
<dbReference type="AlphaFoldDB" id="A0A0L6CN98"/>
<name>A0A0L6CN98_9MICO</name>
<dbReference type="PATRIC" id="fig|1631356.3.peg.832"/>
<dbReference type="SMART" id="SM00014">
    <property type="entry name" value="acidPPc"/>
    <property type="match status" value="1"/>
</dbReference>
<evidence type="ECO:0000313" key="5">
    <source>
        <dbReference type="Proteomes" id="UP000037397"/>
    </source>
</evidence>
<dbReference type="PANTHER" id="PTHR14969:SF13">
    <property type="entry name" value="AT30094P"/>
    <property type="match status" value="1"/>
</dbReference>
<evidence type="ECO:0000256" key="2">
    <source>
        <dbReference type="SAM" id="SignalP"/>
    </source>
</evidence>
<dbReference type="PANTHER" id="PTHR14969">
    <property type="entry name" value="SPHINGOSINE-1-PHOSPHATE PHOSPHOHYDROLASE"/>
    <property type="match status" value="1"/>
</dbReference>
<dbReference type="InterPro" id="IPR000326">
    <property type="entry name" value="PAP2/HPO"/>
</dbReference>
<dbReference type="Pfam" id="PF01569">
    <property type="entry name" value="PAP2"/>
    <property type="match status" value="1"/>
</dbReference>
<dbReference type="SUPFAM" id="SSF48317">
    <property type="entry name" value="Acid phosphatase/Vanadium-dependent haloperoxidase"/>
    <property type="match status" value="1"/>
</dbReference>
<keyword evidence="1" id="KW-0812">Transmembrane</keyword>
<keyword evidence="2" id="KW-0732">Signal</keyword>
<dbReference type="EMBL" id="LAIR01000002">
    <property type="protein sequence ID" value="KNX39192.1"/>
    <property type="molecule type" value="Genomic_DNA"/>
</dbReference>
<feature type="signal peptide" evidence="2">
    <location>
        <begin position="1"/>
        <end position="16"/>
    </location>
</feature>